<evidence type="ECO:0000313" key="1">
    <source>
        <dbReference type="EMBL" id="MDX8127054.1"/>
    </source>
</evidence>
<protein>
    <submittedName>
        <fullName evidence="1">Uncharacterized protein</fullName>
    </submittedName>
</protein>
<sequence length="60" mass="6352">MRMGNDVYPALSLGCRKMAGDDVFSMSPVIIKDVLPALLNNSPGLSPITTRPSARTECSG</sequence>
<accession>A0ABU4UC59</accession>
<proteinExistence type="predicted"/>
<gene>
    <name evidence="1" type="ORF">QLH52_07170</name>
</gene>
<organism evidence="1 2">
    <name type="scientific">Methylomonas defluvii</name>
    <dbReference type="NCBI Taxonomy" id="3045149"/>
    <lineage>
        <taxon>Bacteria</taxon>
        <taxon>Pseudomonadati</taxon>
        <taxon>Pseudomonadota</taxon>
        <taxon>Gammaproteobacteria</taxon>
        <taxon>Methylococcales</taxon>
        <taxon>Methylococcaceae</taxon>
        <taxon>Methylomonas</taxon>
    </lineage>
</organism>
<dbReference type="EMBL" id="JAXARY010000005">
    <property type="protein sequence ID" value="MDX8127054.1"/>
    <property type="molecule type" value="Genomic_DNA"/>
</dbReference>
<reference evidence="1 2" key="1">
    <citation type="submission" date="2023-11" db="EMBL/GenBank/DDBJ databases">
        <authorList>
            <person name="Ouyang M.-Y."/>
        </authorList>
    </citation>
    <scope>NUCLEOTIDE SEQUENCE [LARGE SCALE GENOMIC DNA]</scope>
    <source>
        <strain evidence="1 2">OY6</strain>
    </source>
</reference>
<dbReference type="RefSeq" id="WP_319961065.1">
    <property type="nucleotide sequence ID" value="NZ_JAXARY010000005.1"/>
</dbReference>
<dbReference type="Proteomes" id="UP001284537">
    <property type="component" value="Unassembled WGS sequence"/>
</dbReference>
<name>A0ABU4UC59_9GAMM</name>
<evidence type="ECO:0000313" key="2">
    <source>
        <dbReference type="Proteomes" id="UP001284537"/>
    </source>
</evidence>
<keyword evidence="2" id="KW-1185">Reference proteome</keyword>
<comment type="caution">
    <text evidence="1">The sequence shown here is derived from an EMBL/GenBank/DDBJ whole genome shotgun (WGS) entry which is preliminary data.</text>
</comment>